<keyword evidence="3" id="KW-1185">Reference proteome</keyword>
<protein>
    <submittedName>
        <fullName evidence="2">Uncharacterized protein</fullName>
    </submittedName>
</protein>
<reference evidence="2" key="2">
    <citation type="submission" date="2020-11" db="EMBL/GenBank/DDBJ databases">
        <authorList>
            <person name="McCartney M.A."/>
            <person name="Auch B."/>
            <person name="Kono T."/>
            <person name="Mallez S."/>
            <person name="Becker A."/>
            <person name="Gohl D.M."/>
            <person name="Silverstein K.A.T."/>
            <person name="Koren S."/>
            <person name="Bechman K.B."/>
            <person name="Herman A."/>
            <person name="Abrahante J.E."/>
            <person name="Garbe J."/>
        </authorList>
    </citation>
    <scope>NUCLEOTIDE SEQUENCE</scope>
    <source>
        <strain evidence="2">Duluth1</strain>
        <tissue evidence="2">Whole animal</tissue>
    </source>
</reference>
<dbReference type="Proteomes" id="UP000828390">
    <property type="component" value="Unassembled WGS sequence"/>
</dbReference>
<dbReference type="EMBL" id="JAIWYP010000014">
    <property type="protein sequence ID" value="KAH3710066.1"/>
    <property type="molecule type" value="Genomic_DNA"/>
</dbReference>
<feature type="region of interest" description="Disordered" evidence="1">
    <location>
        <begin position="90"/>
        <end position="114"/>
    </location>
</feature>
<evidence type="ECO:0000313" key="2">
    <source>
        <dbReference type="EMBL" id="KAH3710066.1"/>
    </source>
</evidence>
<accession>A0A9D3Z3F9</accession>
<sequence>MLKQNFGWAWSMWTGRPRIDRLVIGDVQYQFDVNLCRNEEVNFQGSYVNSVGGDSGNARCVSPRRMFSGSLPPKWAGPWDRVVIREFQGSNSGRTDGQKDGDQYNIPTLLKAWR</sequence>
<name>A0A9D3Z3F9_DREPO</name>
<comment type="caution">
    <text evidence="2">The sequence shown here is derived from an EMBL/GenBank/DDBJ whole genome shotgun (WGS) entry which is preliminary data.</text>
</comment>
<gene>
    <name evidence="2" type="ORF">DPMN_069532</name>
</gene>
<evidence type="ECO:0000256" key="1">
    <source>
        <dbReference type="SAM" id="MobiDB-lite"/>
    </source>
</evidence>
<proteinExistence type="predicted"/>
<reference evidence="2" key="1">
    <citation type="journal article" date="2019" name="bioRxiv">
        <title>The Genome of the Zebra Mussel, Dreissena polymorpha: A Resource for Invasive Species Research.</title>
        <authorList>
            <person name="McCartney M.A."/>
            <person name="Auch B."/>
            <person name="Kono T."/>
            <person name="Mallez S."/>
            <person name="Zhang Y."/>
            <person name="Obille A."/>
            <person name="Becker A."/>
            <person name="Abrahante J.E."/>
            <person name="Garbe J."/>
            <person name="Badalamenti J.P."/>
            <person name="Herman A."/>
            <person name="Mangelson H."/>
            <person name="Liachko I."/>
            <person name="Sullivan S."/>
            <person name="Sone E.D."/>
            <person name="Koren S."/>
            <person name="Silverstein K.A.T."/>
            <person name="Beckman K.B."/>
            <person name="Gohl D.M."/>
        </authorList>
    </citation>
    <scope>NUCLEOTIDE SEQUENCE</scope>
    <source>
        <strain evidence="2">Duluth1</strain>
        <tissue evidence="2">Whole animal</tissue>
    </source>
</reference>
<dbReference type="AlphaFoldDB" id="A0A9D3Z3F9"/>
<organism evidence="2 3">
    <name type="scientific">Dreissena polymorpha</name>
    <name type="common">Zebra mussel</name>
    <name type="synonym">Mytilus polymorpha</name>
    <dbReference type="NCBI Taxonomy" id="45954"/>
    <lineage>
        <taxon>Eukaryota</taxon>
        <taxon>Metazoa</taxon>
        <taxon>Spiralia</taxon>
        <taxon>Lophotrochozoa</taxon>
        <taxon>Mollusca</taxon>
        <taxon>Bivalvia</taxon>
        <taxon>Autobranchia</taxon>
        <taxon>Heteroconchia</taxon>
        <taxon>Euheterodonta</taxon>
        <taxon>Imparidentia</taxon>
        <taxon>Neoheterodontei</taxon>
        <taxon>Myida</taxon>
        <taxon>Dreissenoidea</taxon>
        <taxon>Dreissenidae</taxon>
        <taxon>Dreissena</taxon>
    </lineage>
</organism>
<evidence type="ECO:0000313" key="3">
    <source>
        <dbReference type="Proteomes" id="UP000828390"/>
    </source>
</evidence>